<dbReference type="Proteomes" id="UP001221757">
    <property type="component" value="Unassembled WGS sequence"/>
</dbReference>
<dbReference type="GO" id="GO:0071949">
    <property type="term" value="F:FAD binding"/>
    <property type="evidence" value="ECO:0007669"/>
    <property type="project" value="InterPro"/>
</dbReference>
<dbReference type="Pfam" id="PF01494">
    <property type="entry name" value="FAD_binding_3"/>
    <property type="match status" value="1"/>
</dbReference>
<dbReference type="AlphaFoldDB" id="A0AAD7CMC3"/>
<dbReference type="SUPFAM" id="SSF51905">
    <property type="entry name" value="FAD/NAD(P)-binding domain"/>
    <property type="match status" value="1"/>
</dbReference>
<sequence>MLQSRFRPHNNRWFLTSRRLNGTSMVNTKSILRCSTGTGHDLLRCLVSLSKLANGYKPPTCASEVPTMSLPAQATILIAGAGPSGMAAAISLHRQGIHDIVIVDSVRAGENSSRAMIIQPATLEALDTIGCLEKLMALGEKAERISIHDGSSYVLSADFALLSSYTKFPFGLLLPQSSTEAVMLKTLDQLGIKVLRPFKVVSLASSQNKDHHIDVRFESGEIVQAKYVIGADGAHSVVLRSMTQTATKSTSTATSPRWPWAM</sequence>
<evidence type="ECO:0000256" key="4">
    <source>
        <dbReference type="ARBA" id="ARBA00023002"/>
    </source>
</evidence>
<feature type="domain" description="FAD-binding" evidence="5">
    <location>
        <begin position="74"/>
        <end position="251"/>
    </location>
</feature>
<dbReference type="GO" id="GO:0016709">
    <property type="term" value="F:oxidoreductase activity, acting on paired donors, with incorporation or reduction of molecular oxygen, NAD(P)H as one donor, and incorporation of one atom of oxygen"/>
    <property type="evidence" value="ECO:0007669"/>
    <property type="project" value="UniProtKB-ARBA"/>
</dbReference>
<evidence type="ECO:0000313" key="6">
    <source>
        <dbReference type="EMBL" id="KAJ7653036.1"/>
    </source>
</evidence>
<keyword evidence="3" id="KW-0274">FAD</keyword>
<evidence type="ECO:0000256" key="2">
    <source>
        <dbReference type="ARBA" id="ARBA00022630"/>
    </source>
</evidence>
<reference evidence="6" key="1">
    <citation type="submission" date="2023-03" db="EMBL/GenBank/DDBJ databases">
        <title>Massive genome expansion in bonnet fungi (Mycena s.s.) driven by repeated elements and novel gene families across ecological guilds.</title>
        <authorList>
            <consortium name="Lawrence Berkeley National Laboratory"/>
            <person name="Harder C.B."/>
            <person name="Miyauchi S."/>
            <person name="Viragh M."/>
            <person name="Kuo A."/>
            <person name="Thoen E."/>
            <person name="Andreopoulos B."/>
            <person name="Lu D."/>
            <person name="Skrede I."/>
            <person name="Drula E."/>
            <person name="Henrissat B."/>
            <person name="Morin E."/>
            <person name="Kohler A."/>
            <person name="Barry K."/>
            <person name="LaButti K."/>
            <person name="Morin E."/>
            <person name="Salamov A."/>
            <person name="Lipzen A."/>
            <person name="Mereny Z."/>
            <person name="Hegedus B."/>
            <person name="Baldrian P."/>
            <person name="Stursova M."/>
            <person name="Weitz H."/>
            <person name="Taylor A."/>
            <person name="Grigoriev I.V."/>
            <person name="Nagy L.G."/>
            <person name="Martin F."/>
            <person name="Kauserud H."/>
        </authorList>
    </citation>
    <scope>NUCLEOTIDE SEQUENCE</scope>
    <source>
        <strain evidence="6">CBHHK067</strain>
    </source>
</reference>
<keyword evidence="2" id="KW-0285">Flavoprotein</keyword>
<dbReference type="PANTHER" id="PTHR43004:SF19">
    <property type="entry name" value="BINDING MONOOXYGENASE, PUTATIVE (JCVI)-RELATED"/>
    <property type="match status" value="1"/>
</dbReference>
<gene>
    <name evidence="6" type="ORF">B0H17DRAFT_397429</name>
</gene>
<proteinExistence type="predicted"/>
<dbReference type="InterPro" id="IPR036188">
    <property type="entry name" value="FAD/NAD-bd_sf"/>
</dbReference>
<dbReference type="PRINTS" id="PR00420">
    <property type="entry name" value="RNGMNOXGNASE"/>
</dbReference>
<dbReference type="InterPro" id="IPR050641">
    <property type="entry name" value="RIFMO-like"/>
</dbReference>
<comment type="cofactor">
    <cofactor evidence="1">
        <name>FAD</name>
        <dbReference type="ChEBI" id="CHEBI:57692"/>
    </cofactor>
</comment>
<evidence type="ECO:0000256" key="3">
    <source>
        <dbReference type="ARBA" id="ARBA00022827"/>
    </source>
</evidence>
<accession>A0AAD7CMC3</accession>
<dbReference type="PANTHER" id="PTHR43004">
    <property type="entry name" value="TRK SYSTEM POTASSIUM UPTAKE PROTEIN"/>
    <property type="match status" value="1"/>
</dbReference>
<organism evidence="6 7">
    <name type="scientific">Mycena rosella</name>
    <name type="common">Pink bonnet</name>
    <name type="synonym">Agaricus rosellus</name>
    <dbReference type="NCBI Taxonomy" id="1033263"/>
    <lineage>
        <taxon>Eukaryota</taxon>
        <taxon>Fungi</taxon>
        <taxon>Dikarya</taxon>
        <taxon>Basidiomycota</taxon>
        <taxon>Agaricomycotina</taxon>
        <taxon>Agaricomycetes</taxon>
        <taxon>Agaricomycetidae</taxon>
        <taxon>Agaricales</taxon>
        <taxon>Marasmiineae</taxon>
        <taxon>Mycenaceae</taxon>
        <taxon>Mycena</taxon>
    </lineage>
</organism>
<protein>
    <recommendedName>
        <fullName evidence="5">FAD-binding domain-containing protein</fullName>
    </recommendedName>
</protein>
<dbReference type="Gene3D" id="3.50.50.60">
    <property type="entry name" value="FAD/NAD(P)-binding domain"/>
    <property type="match status" value="1"/>
</dbReference>
<keyword evidence="7" id="KW-1185">Reference proteome</keyword>
<evidence type="ECO:0000256" key="1">
    <source>
        <dbReference type="ARBA" id="ARBA00001974"/>
    </source>
</evidence>
<keyword evidence="4" id="KW-0560">Oxidoreductase</keyword>
<dbReference type="EMBL" id="JARKIE010000338">
    <property type="protein sequence ID" value="KAJ7653036.1"/>
    <property type="molecule type" value="Genomic_DNA"/>
</dbReference>
<name>A0AAD7CMC3_MYCRO</name>
<comment type="caution">
    <text evidence="6">The sequence shown here is derived from an EMBL/GenBank/DDBJ whole genome shotgun (WGS) entry which is preliminary data.</text>
</comment>
<dbReference type="InterPro" id="IPR002938">
    <property type="entry name" value="FAD-bd"/>
</dbReference>
<evidence type="ECO:0000259" key="5">
    <source>
        <dbReference type="Pfam" id="PF01494"/>
    </source>
</evidence>
<evidence type="ECO:0000313" key="7">
    <source>
        <dbReference type="Proteomes" id="UP001221757"/>
    </source>
</evidence>